<evidence type="ECO:0000313" key="1">
    <source>
        <dbReference type="EMBL" id="QKQ26408.1"/>
    </source>
</evidence>
<dbReference type="KEGG" id="rev:HUE57_09030"/>
<dbReference type="Proteomes" id="UP000509658">
    <property type="component" value="Chromosome"/>
</dbReference>
<dbReference type="EMBL" id="CP054491">
    <property type="protein sequence ID" value="QKQ26408.1"/>
    <property type="molecule type" value="Genomic_DNA"/>
</dbReference>
<name>A0A6N0HVN3_9GAMM</name>
<evidence type="ECO:0000313" key="2">
    <source>
        <dbReference type="Proteomes" id="UP000509658"/>
    </source>
</evidence>
<accession>A0A6N0HVN3</accession>
<protein>
    <submittedName>
        <fullName evidence="1">Uncharacterized protein</fullName>
    </submittedName>
</protein>
<dbReference type="RefSeq" id="WP_174673038.1">
    <property type="nucleotide sequence ID" value="NZ_CP054491.1"/>
</dbReference>
<organism evidence="1 2">
    <name type="scientific">Candidatus Reidiella endopervernicosa</name>
    <dbReference type="NCBI Taxonomy" id="2738883"/>
    <lineage>
        <taxon>Bacteria</taxon>
        <taxon>Pseudomonadati</taxon>
        <taxon>Pseudomonadota</taxon>
        <taxon>Gammaproteobacteria</taxon>
        <taxon>Candidatus Reidiella</taxon>
    </lineage>
</organism>
<keyword evidence="2" id="KW-1185">Reference proteome</keyword>
<sequence>MMIGKNAQGAMRLSQIVMPDDDEGLIRFFEVAPGEFDFSPIAEHRRIARIGNELRSSAQASLPIYMFKQPIIDEPGRFEILSATDAEFKNETERRRFFEHAMLQEQCSVKIVISKAAKLPIHFVDSVTDKLQQHSSHRAHKLREAIGDIEFIGDMVNITRESTEMFIDQINRR</sequence>
<dbReference type="AlphaFoldDB" id="A0A6N0HVN3"/>
<gene>
    <name evidence="1" type="ORF">HUE57_09030</name>
</gene>
<proteinExistence type="predicted"/>
<reference evidence="1 2" key="1">
    <citation type="submission" date="2020-05" db="EMBL/GenBank/DDBJ databases">
        <title>Horizontal transmission and recombination maintain forever young bacterial symbiont genomes.</title>
        <authorList>
            <person name="Russell S.L."/>
            <person name="Pepper-Tunick E."/>
            <person name="Svedberg J."/>
            <person name="Byrne A."/>
            <person name="Ruelas Castillo J."/>
            <person name="Vollmers C."/>
            <person name="Beinart R.A."/>
            <person name="Corbett-Detig R."/>
        </authorList>
    </citation>
    <scope>NUCLEOTIDE SEQUENCE [LARGE SCALE GENOMIC DNA]</scope>
    <source>
        <strain evidence="1">Santa_Monica_outfall</strain>
    </source>
</reference>